<accession>A0A9Q0NXK2</accession>
<keyword evidence="2" id="KW-1185">Reference proteome</keyword>
<reference evidence="1" key="1">
    <citation type="submission" date="2022-11" db="EMBL/GenBank/DDBJ databases">
        <authorList>
            <person name="Hyden B.L."/>
            <person name="Feng K."/>
            <person name="Yates T."/>
            <person name="Jawdy S."/>
            <person name="Smart L.B."/>
            <person name="Muchero W."/>
        </authorList>
    </citation>
    <scope>NUCLEOTIDE SEQUENCE</scope>
    <source>
        <tissue evidence="1">Shoot tip</tissue>
    </source>
</reference>
<evidence type="ECO:0000313" key="1">
    <source>
        <dbReference type="EMBL" id="KAJ6677639.1"/>
    </source>
</evidence>
<organism evidence="1 2">
    <name type="scientific">Salix viminalis</name>
    <name type="common">Common osier</name>
    <name type="synonym">Basket willow</name>
    <dbReference type="NCBI Taxonomy" id="40686"/>
    <lineage>
        <taxon>Eukaryota</taxon>
        <taxon>Viridiplantae</taxon>
        <taxon>Streptophyta</taxon>
        <taxon>Embryophyta</taxon>
        <taxon>Tracheophyta</taxon>
        <taxon>Spermatophyta</taxon>
        <taxon>Magnoliopsida</taxon>
        <taxon>eudicotyledons</taxon>
        <taxon>Gunneridae</taxon>
        <taxon>Pentapetalae</taxon>
        <taxon>rosids</taxon>
        <taxon>fabids</taxon>
        <taxon>Malpighiales</taxon>
        <taxon>Salicaceae</taxon>
        <taxon>Saliceae</taxon>
        <taxon>Salix</taxon>
    </lineage>
</organism>
<protein>
    <submittedName>
        <fullName evidence="1">Uncharacterized protein</fullName>
    </submittedName>
</protein>
<dbReference type="OrthoDB" id="852051at2759"/>
<name>A0A9Q0NXK2_SALVM</name>
<dbReference type="EMBL" id="JAPFFL010000014">
    <property type="protein sequence ID" value="KAJ6677639.1"/>
    <property type="molecule type" value="Genomic_DNA"/>
</dbReference>
<evidence type="ECO:0000313" key="2">
    <source>
        <dbReference type="Proteomes" id="UP001151529"/>
    </source>
</evidence>
<comment type="caution">
    <text evidence="1">The sequence shown here is derived from an EMBL/GenBank/DDBJ whole genome shotgun (WGS) entry which is preliminary data.</text>
</comment>
<proteinExistence type="predicted"/>
<gene>
    <name evidence="1" type="ORF">OIU85_008236</name>
</gene>
<dbReference type="AlphaFoldDB" id="A0A9Q0NXK2"/>
<sequence>MLEFSQQGKAVFCMLGHIRSEPRVFYLMTKQHQEALEPIPGEALGSFRSIMIGSRYCWRSFNAFVNGSFHWIVDIDDDYDRTNIIYSSNFESDQSTTYSVGIWFLVEFTAEPTCLVKGVPQFFAMAK</sequence>
<dbReference type="Proteomes" id="UP001151529">
    <property type="component" value="Chromosome 7"/>
</dbReference>
<reference evidence="1" key="2">
    <citation type="journal article" date="2023" name="Int. J. Mol. Sci.">
        <title>De Novo Assembly and Annotation of 11 Diverse Shrub Willow (Salix) Genomes Reveals Novel Gene Organization in Sex-Linked Regions.</title>
        <authorList>
            <person name="Hyden B."/>
            <person name="Feng K."/>
            <person name="Yates T.B."/>
            <person name="Jawdy S."/>
            <person name="Cereghino C."/>
            <person name="Smart L.B."/>
            <person name="Muchero W."/>
        </authorList>
    </citation>
    <scope>NUCLEOTIDE SEQUENCE [LARGE SCALE GENOMIC DNA]</scope>
    <source>
        <tissue evidence="1">Shoot tip</tissue>
    </source>
</reference>